<dbReference type="Pfam" id="PF00702">
    <property type="entry name" value="Hydrolase"/>
    <property type="match status" value="1"/>
</dbReference>
<dbReference type="InterPro" id="IPR006439">
    <property type="entry name" value="HAD-SF_hydro_IA"/>
</dbReference>
<protein>
    <submittedName>
        <fullName evidence="6">Beta-phosphoglucomutase</fullName>
        <ecNumber evidence="6">5.4.2.6</ecNumber>
    </submittedName>
</protein>
<comment type="cofactor">
    <cofactor evidence="4">
        <name>Mg(2+)</name>
        <dbReference type="ChEBI" id="CHEBI:18420"/>
    </cofactor>
    <text evidence="4">Binds 2 magnesium ions per subunit.</text>
</comment>
<feature type="binding site" evidence="4">
    <location>
        <position position="12"/>
    </location>
    <ligand>
        <name>Mg(2+)</name>
        <dbReference type="ChEBI" id="CHEBI:18420"/>
    </ligand>
</feature>
<evidence type="ECO:0000313" key="6">
    <source>
        <dbReference type="EMBL" id="NBG88243.1"/>
    </source>
</evidence>
<dbReference type="InterPro" id="IPR023198">
    <property type="entry name" value="PGP-like_dom2"/>
</dbReference>
<keyword evidence="4" id="KW-0460">Magnesium</keyword>
<dbReference type="RefSeq" id="WP_160720582.1">
    <property type="nucleotide sequence ID" value="NZ_SUMG01000006.1"/>
</dbReference>
<dbReference type="InterPro" id="IPR010976">
    <property type="entry name" value="B-phosphoglucomutase_hydrolase"/>
</dbReference>
<dbReference type="PANTHER" id="PTHR43481">
    <property type="entry name" value="FRUCTOSE-1-PHOSPHATE PHOSPHATASE"/>
    <property type="match status" value="1"/>
</dbReference>
<evidence type="ECO:0000256" key="4">
    <source>
        <dbReference type="PIRSR" id="PIRSR610972-3"/>
    </source>
</evidence>
<feature type="binding site" evidence="4">
    <location>
        <position position="171"/>
    </location>
    <ligand>
        <name>Mg(2+)</name>
        <dbReference type="ChEBI" id="CHEBI:18420"/>
    </ligand>
</feature>
<dbReference type="SFLD" id="SFLDG01135">
    <property type="entry name" value="C1.5.6:_HAD__Beta-PGM__Phospha"/>
    <property type="match status" value="1"/>
</dbReference>
<feature type="binding site" evidence="4">
    <location>
        <position position="170"/>
    </location>
    <ligand>
        <name>Mg(2+)</name>
        <dbReference type="ChEBI" id="CHEBI:18420"/>
    </ligand>
</feature>
<evidence type="ECO:0000256" key="3">
    <source>
        <dbReference type="PIRSR" id="PIRSR610972-2"/>
    </source>
</evidence>
<feature type="site" description="Important for catalytic activity and assists the phosphoryl transfer reaction to Asp8 by balancing charge and orienting the reacting groups" evidence="5">
    <location>
        <position position="146"/>
    </location>
</feature>
<organism evidence="6 7">
    <name type="scientific">Isachenkonia alkalipeptolytica</name>
    <dbReference type="NCBI Taxonomy" id="2565777"/>
    <lineage>
        <taxon>Bacteria</taxon>
        <taxon>Bacillati</taxon>
        <taxon>Bacillota</taxon>
        <taxon>Clostridia</taxon>
        <taxon>Eubacteriales</taxon>
        <taxon>Clostridiaceae</taxon>
        <taxon>Isachenkonia</taxon>
    </lineage>
</organism>
<feature type="active site" description="Proton donor/acceptor" evidence="2">
    <location>
        <position position="12"/>
    </location>
</feature>
<dbReference type="Gene3D" id="1.10.150.240">
    <property type="entry name" value="Putative phosphatase, domain 2"/>
    <property type="match status" value="1"/>
</dbReference>
<keyword evidence="4" id="KW-0479">Metal-binding</keyword>
<evidence type="ECO:0000256" key="1">
    <source>
        <dbReference type="ARBA" id="ARBA00006171"/>
    </source>
</evidence>
<feature type="active site" description="Proton donor/acceptor" evidence="2">
    <location>
        <position position="10"/>
    </location>
</feature>
<dbReference type="NCBIfam" id="TIGR01990">
    <property type="entry name" value="bPGM"/>
    <property type="match status" value="1"/>
</dbReference>
<reference evidence="6 7" key="1">
    <citation type="submission" date="2019-04" db="EMBL/GenBank/DDBJ databases">
        <title>Isachenkonia alkalipeptolytica gen. nov. sp. nov. a new anaerobic, alkiliphilic organothrophic bacterium capable to reduce synthesized ferrihydrite isolated from a soda lake.</title>
        <authorList>
            <person name="Toshchakov S.V."/>
            <person name="Zavarzina D.G."/>
            <person name="Zhilina T.N."/>
            <person name="Kostrikina N.A."/>
            <person name="Kublanov I.V."/>
        </authorList>
    </citation>
    <scope>NUCLEOTIDE SEQUENCE [LARGE SCALE GENOMIC DNA]</scope>
    <source>
        <strain evidence="6 7">Z-1701</strain>
    </source>
</reference>
<keyword evidence="6" id="KW-0413">Isomerase</keyword>
<dbReference type="GO" id="GO:0008801">
    <property type="term" value="F:beta-phosphoglucomutase activity"/>
    <property type="evidence" value="ECO:0007669"/>
    <property type="project" value="UniProtKB-EC"/>
</dbReference>
<dbReference type="InterPro" id="IPR036412">
    <property type="entry name" value="HAD-like_sf"/>
</dbReference>
<feature type="binding site" evidence="3">
    <location>
        <position position="26"/>
    </location>
    <ligand>
        <name>substrate</name>
    </ligand>
</feature>
<feature type="site" description="Important for catalytic activity and assists the phosphoryl transfer reaction to Asp8 by balancing charge and orienting the reacting groups" evidence="5">
    <location>
        <position position="115"/>
    </location>
</feature>
<evidence type="ECO:0000256" key="5">
    <source>
        <dbReference type="PIRSR" id="PIRSR610972-4"/>
    </source>
</evidence>
<dbReference type="InterPro" id="IPR010972">
    <property type="entry name" value="Beta-PGM"/>
</dbReference>
<dbReference type="Gene3D" id="3.40.50.1000">
    <property type="entry name" value="HAD superfamily/HAD-like"/>
    <property type="match status" value="1"/>
</dbReference>
<dbReference type="GO" id="GO:0000287">
    <property type="term" value="F:magnesium ion binding"/>
    <property type="evidence" value="ECO:0007669"/>
    <property type="project" value="InterPro"/>
</dbReference>
<comment type="similarity">
    <text evidence="1">Belongs to the HAD-like hydrolase superfamily. CbbY/CbbZ/Gph/YieH family.</text>
</comment>
<dbReference type="GO" id="GO:0050308">
    <property type="term" value="F:sugar-phosphatase activity"/>
    <property type="evidence" value="ECO:0007669"/>
    <property type="project" value="TreeGrafter"/>
</dbReference>
<feature type="binding site" evidence="4">
    <location>
        <position position="10"/>
    </location>
    <ligand>
        <name>Mg(2+)</name>
        <dbReference type="ChEBI" id="CHEBI:18420"/>
    </ligand>
</feature>
<dbReference type="AlphaFoldDB" id="A0AA44BDS7"/>
<dbReference type="InterPro" id="IPR023214">
    <property type="entry name" value="HAD_sf"/>
</dbReference>
<dbReference type="SFLD" id="SFLDG01129">
    <property type="entry name" value="C1.5:_HAD__Beta-PGM__Phosphata"/>
    <property type="match status" value="1"/>
</dbReference>
<feature type="binding site" evidence="3">
    <location>
        <position position="77"/>
    </location>
    <ligand>
        <name>substrate</name>
    </ligand>
</feature>
<dbReference type="SUPFAM" id="SSF56784">
    <property type="entry name" value="HAD-like"/>
    <property type="match status" value="1"/>
</dbReference>
<sequence>MKEIKGFIFDLDGVIVDTAKYHFIAWQAVARELGIDFTEEDNEALKGVSRKKAFDLLLSFGGLTLTEDEKEPFLERKNRHYLALVDQMGTGEILPGVLPFLEVLQRKNYKTALGSASKNARRVLDRLNLTPFFQVIIDGNRVKKAKPDPEVFLLGAGELGLPPENCLVFEDARAGIAAAKAAGMIAVGIGKRDQLSQADLVIPGFYQESPEALLQRLLRL</sequence>
<evidence type="ECO:0000313" key="7">
    <source>
        <dbReference type="Proteomes" id="UP000449710"/>
    </source>
</evidence>
<dbReference type="PRINTS" id="PR00413">
    <property type="entry name" value="HADHALOGNASE"/>
</dbReference>
<gene>
    <name evidence="6" type="primary">pgmB</name>
    <name evidence="6" type="ORF">ISALK_06990</name>
</gene>
<dbReference type="GO" id="GO:0005975">
    <property type="term" value="P:carbohydrate metabolic process"/>
    <property type="evidence" value="ECO:0007669"/>
    <property type="project" value="InterPro"/>
</dbReference>
<dbReference type="CDD" id="cd02598">
    <property type="entry name" value="HAD_BPGM"/>
    <property type="match status" value="1"/>
</dbReference>
<dbReference type="EC" id="5.4.2.6" evidence="6"/>
<feature type="binding site" evidence="3">
    <location>
        <position position="146"/>
    </location>
    <ligand>
        <name>substrate</name>
    </ligand>
</feature>
<proteinExistence type="inferred from homology"/>
<keyword evidence="7" id="KW-1185">Reference proteome</keyword>
<evidence type="ECO:0000256" key="2">
    <source>
        <dbReference type="PIRSR" id="PIRSR610972-1"/>
    </source>
</evidence>
<accession>A0AA44BDS7</accession>
<dbReference type="NCBIfam" id="TIGR02009">
    <property type="entry name" value="PGMB-YQAB-SF"/>
    <property type="match status" value="1"/>
</dbReference>
<name>A0AA44BDS7_9CLOT</name>
<feature type="binding site" evidence="3">
    <location>
        <begin position="45"/>
        <end position="50"/>
    </location>
    <ligand>
        <name>substrate</name>
    </ligand>
</feature>
<dbReference type="EMBL" id="SUMG01000006">
    <property type="protein sequence ID" value="NBG88243.1"/>
    <property type="molecule type" value="Genomic_DNA"/>
</dbReference>
<comment type="caution">
    <text evidence="6">The sequence shown here is derived from an EMBL/GenBank/DDBJ whole genome shotgun (WGS) entry which is preliminary data.</text>
</comment>
<dbReference type="NCBIfam" id="TIGR01509">
    <property type="entry name" value="HAD-SF-IA-v3"/>
    <property type="match status" value="1"/>
</dbReference>
<dbReference type="SFLD" id="SFLDS00003">
    <property type="entry name" value="Haloacid_Dehalogenase"/>
    <property type="match status" value="1"/>
</dbReference>
<feature type="binding site" evidence="3">
    <location>
        <begin position="115"/>
        <end position="119"/>
    </location>
    <ligand>
        <name>substrate</name>
    </ligand>
</feature>
<feature type="binding site" evidence="3">
    <location>
        <begin position="10"/>
        <end position="12"/>
    </location>
    <ligand>
        <name>substrate</name>
    </ligand>
</feature>
<dbReference type="InterPro" id="IPR051806">
    <property type="entry name" value="HAD-like_SPP"/>
</dbReference>
<dbReference type="Proteomes" id="UP000449710">
    <property type="component" value="Unassembled WGS sequence"/>
</dbReference>
<dbReference type="PANTHER" id="PTHR43481:SF4">
    <property type="entry name" value="GLYCEROL-1-PHOSPHATE PHOSPHOHYDROLASE 1-RELATED"/>
    <property type="match status" value="1"/>
</dbReference>